<evidence type="ECO:0000313" key="1">
    <source>
        <dbReference type="EMBL" id="TYS56438.1"/>
    </source>
</evidence>
<organism evidence="1 2">
    <name type="scientific">Rossellomorea marisflavi</name>
    <dbReference type="NCBI Taxonomy" id="189381"/>
    <lineage>
        <taxon>Bacteria</taxon>
        <taxon>Bacillati</taxon>
        <taxon>Bacillota</taxon>
        <taxon>Bacilli</taxon>
        <taxon>Bacillales</taxon>
        <taxon>Bacillaceae</taxon>
        <taxon>Rossellomorea</taxon>
    </lineage>
</organism>
<name>A0A5D4S2Q7_9BACI</name>
<dbReference type="AlphaFoldDB" id="A0A5D4S2Q7"/>
<accession>A0A5D4S2Q7</accession>
<comment type="caution">
    <text evidence="1">The sequence shown here is derived from an EMBL/GenBank/DDBJ whole genome shotgun (WGS) entry which is preliminary data.</text>
</comment>
<evidence type="ECO:0000313" key="2">
    <source>
        <dbReference type="Proteomes" id="UP000322997"/>
    </source>
</evidence>
<reference evidence="1 2" key="1">
    <citation type="submission" date="2019-08" db="EMBL/GenBank/DDBJ databases">
        <title>Bacillus genomes from the desert of Cuatro Cienegas, Coahuila.</title>
        <authorList>
            <person name="Olmedo-Alvarez G."/>
        </authorList>
    </citation>
    <scope>NUCLEOTIDE SEQUENCE [LARGE SCALE GENOMIC DNA]</scope>
    <source>
        <strain evidence="1 2">CH108_3D</strain>
    </source>
</reference>
<dbReference type="Proteomes" id="UP000322997">
    <property type="component" value="Unassembled WGS sequence"/>
</dbReference>
<gene>
    <name evidence="1" type="ORF">FZC83_02365</name>
</gene>
<protein>
    <submittedName>
        <fullName evidence="1">Uncharacterized protein</fullName>
    </submittedName>
</protein>
<proteinExistence type="predicted"/>
<sequence length="105" mass="12108">MFISKESSLYLNYLTVLKNRVFKILPLAEENNEGLPKYLDSLLFELYGLQYVIDGVKDSHNYISLMSTLEAVQLEIIEPDIALEFLRSEILKSLNIIDKLLKRGV</sequence>
<dbReference type="RefSeq" id="WP_222929127.1">
    <property type="nucleotide sequence ID" value="NZ_JBNILK010000001.1"/>
</dbReference>
<dbReference type="EMBL" id="VTEQ01000001">
    <property type="protein sequence ID" value="TYS56438.1"/>
    <property type="molecule type" value="Genomic_DNA"/>
</dbReference>